<protein>
    <submittedName>
        <fullName evidence="1">Uncharacterized protein</fullName>
    </submittedName>
</protein>
<dbReference type="HOGENOM" id="CLU_2719554_0_0_5"/>
<sequence length="72" mass="8559">MTIAVREYKSGAEILANAHAIRQRIWGKPRLVNVVPTRVVELDPVPLRYWQIHKTRFDSHVYAHRRWLEALE</sequence>
<keyword evidence="2" id="KW-1185">Reference proteome</keyword>
<evidence type="ECO:0000313" key="1">
    <source>
        <dbReference type="EMBL" id="CCM75121.1"/>
    </source>
</evidence>
<dbReference type="STRING" id="1211777.BN77_2284"/>
<gene>
    <name evidence="1" type="ORF">BN77_2284</name>
</gene>
<organism evidence="1 2">
    <name type="scientific">Rhizobium mesoamericanum STM3625</name>
    <dbReference type="NCBI Taxonomy" id="1211777"/>
    <lineage>
        <taxon>Bacteria</taxon>
        <taxon>Pseudomonadati</taxon>
        <taxon>Pseudomonadota</taxon>
        <taxon>Alphaproteobacteria</taxon>
        <taxon>Hyphomicrobiales</taxon>
        <taxon>Rhizobiaceae</taxon>
        <taxon>Rhizobium/Agrobacterium group</taxon>
        <taxon>Rhizobium</taxon>
    </lineage>
</organism>
<reference evidence="1 2" key="1">
    <citation type="journal article" date="2013" name="Genome Announc.">
        <title>Draft Genome Sequence of Rhizobium mesoamericanum STM3625, a Nitrogen-Fixing Symbiont of Mimosa pudica Isolated in French Guiana (South America).</title>
        <authorList>
            <person name="Moulin L."/>
            <person name="Mornico D."/>
            <person name="Melkonian R."/>
            <person name="Klonowska A."/>
        </authorList>
    </citation>
    <scope>NUCLEOTIDE SEQUENCE [LARGE SCALE GENOMIC DNA]</scope>
    <source>
        <strain evidence="1 2">STM3625</strain>
    </source>
</reference>
<proteinExistence type="predicted"/>
<accession>K0PEZ9</accession>
<dbReference type="Proteomes" id="UP000009319">
    <property type="component" value="Unassembled WGS sequence"/>
</dbReference>
<comment type="caution">
    <text evidence="1">The sequence shown here is derived from an EMBL/GenBank/DDBJ whole genome shotgun (WGS) entry which is preliminary data.</text>
</comment>
<evidence type="ECO:0000313" key="2">
    <source>
        <dbReference type="Proteomes" id="UP000009319"/>
    </source>
</evidence>
<dbReference type="RefSeq" id="WP_007531561.1">
    <property type="nucleotide sequence ID" value="NZ_HF536772.1"/>
</dbReference>
<dbReference type="EMBL" id="CANI01000009">
    <property type="protein sequence ID" value="CCM75121.1"/>
    <property type="molecule type" value="Genomic_DNA"/>
</dbReference>
<dbReference type="AlphaFoldDB" id="K0PEZ9"/>
<name>K0PEZ9_9HYPH</name>